<dbReference type="EMBL" id="PGVA01000001">
    <property type="protein sequence ID" value="PLR86768.1"/>
    <property type="molecule type" value="Genomic_DNA"/>
</dbReference>
<dbReference type="AlphaFoldDB" id="A0A2N5GSM4"/>
<dbReference type="Proteomes" id="UP000235114">
    <property type="component" value="Unassembled WGS sequence"/>
</dbReference>
<evidence type="ECO:0000313" key="5">
    <source>
        <dbReference type="Proteomes" id="UP000235114"/>
    </source>
</evidence>
<gene>
    <name evidence="2" type="ORF">CU635_00270</name>
    <name evidence="3" type="ORF">CVD25_18235</name>
</gene>
<dbReference type="InterPro" id="IPR038071">
    <property type="entry name" value="UROD/MetE-like_sf"/>
</dbReference>
<dbReference type="PANTHER" id="PTHR47099:SF1">
    <property type="entry name" value="METHYLCOBAMIDE:COM METHYLTRANSFERASE MTBA"/>
    <property type="match status" value="1"/>
</dbReference>
<sequence>MGEWNKKQRFAALLSGERADRPIVSGWRHILDKEQNAKDLAEATVAFTKQFDWDWVKINPRATYYAESWGNTYDFQDYRSVFPKQTRAVIQKASDVWDIHEKKAIESTPLKEQLEAVKQIRQGLPDTPLVQTIFSPLTVLLFLAGQSAYVNDTVYGSENPVTIAALLSEQRTGVHHALHAIAMTLADYVIELNRAGADGIFYAVTGTANPDMFEAAAFNEFSRPYDLIVLEAAQQGKRILHTCGAHAQPERFSDYPIDGISWDTKAAGNPDLDAALNATKIGGVDHALFAANDIGRIHAQAEEALSIMANQPFILAPNCSIPVNVTDEALIQLRQSVLEKETME</sequence>
<dbReference type="InterPro" id="IPR000257">
    <property type="entry name" value="Uroporphyrinogen_deCOase"/>
</dbReference>
<dbReference type="SUPFAM" id="SSF51726">
    <property type="entry name" value="UROD/MetE-like"/>
    <property type="match status" value="1"/>
</dbReference>
<organism evidence="2 4">
    <name type="scientific">Bacillus canaveralius</name>
    <dbReference type="NCBI Taxonomy" id="1403243"/>
    <lineage>
        <taxon>Bacteria</taxon>
        <taxon>Bacillati</taxon>
        <taxon>Bacillota</taxon>
        <taxon>Bacilli</taxon>
        <taxon>Bacillales</taxon>
        <taxon>Bacillaceae</taxon>
        <taxon>Bacillus</taxon>
    </lineage>
</organism>
<dbReference type="InterPro" id="IPR052024">
    <property type="entry name" value="Methanogen_methyltrans"/>
</dbReference>
<dbReference type="Proteomes" id="UP000234951">
    <property type="component" value="Unassembled WGS sequence"/>
</dbReference>
<evidence type="ECO:0000313" key="3">
    <source>
        <dbReference type="EMBL" id="PLR92828.1"/>
    </source>
</evidence>
<comment type="caution">
    <text evidence="2">The sequence shown here is derived from an EMBL/GenBank/DDBJ whole genome shotgun (WGS) entry which is preliminary data.</text>
</comment>
<reference evidence="2 4" key="1">
    <citation type="submission" date="2017-11" db="EMBL/GenBank/DDBJ databases">
        <title>Comparitive Functional Genomics of Dry Heat Resistant strains isolated from the Viking Spacecraft.</title>
        <authorList>
            <person name="Seuylemezian A."/>
            <person name="Cooper K."/>
            <person name="Vaishampayan P."/>
        </authorList>
    </citation>
    <scope>NUCLEOTIDE SEQUENCE [LARGE SCALE GENOMIC DNA]</scope>
    <source>
        <strain evidence="2 4">M4.6</strain>
    </source>
</reference>
<dbReference type="EMBL" id="PGVD01000056">
    <property type="protein sequence ID" value="PLR92828.1"/>
    <property type="molecule type" value="Genomic_DNA"/>
</dbReference>
<dbReference type="RefSeq" id="WP_101575178.1">
    <property type="nucleotide sequence ID" value="NZ_PGVA01000001.1"/>
</dbReference>
<dbReference type="PANTHER" id="PTHR47099">
    <property type="entry name" value="METHYLCOBAMIDE:COM METHYLTRANSFERASE MTBA"/>
    <property type="match status" value="1"/>
</dbReference>
<dbReference type="Pfam" id="PF01208">
    <property type="entry name" value="URO-D"/>
    <property type="match status" value="1"/>
</dbReference>
<feature type="domain" description="Uroporphyrinogen decarboxylase (URO-D)" evidence="1">
    <location>
        <begin position="30"/>
        <end position="335"/>
    </location>
</feature>
<dbReference type="OrthoDB" id="7375127at2"/>
<dbReference type="Gene3D" id="3.20.20.210">
    <property type="match status" value="1"/>
</dbReference>
<reference evidence="3 5" key="2">
    <citation type="submission" date="2017-12" db="EMBL/GenBank/DDBJ databases">
        <title>Comparative Functional Genomics of Dry Heat Resistant strains isolated from the Viking Spacecraft.</title>
        <authorList>
            <person name="Seuylemezian A."/>
            <person name="Cooper K."/>
            <person name="Vaishampayan P."/>
        </authorList>
    </citation>
    <scope>NUCLEOTIDE SEQUENCE [LARGE SCALE GENOMIC DNA]</scope>
    <source>
        <strain evidence="3 5">ATCC 29669</strain>
    </source>
</reference>
<evidence type="ECO:0000313" key="4">
    <source>
        <dbReference type="Proteomes" id="UP000234951"/>
    </source>
</evidence>
<name>A0A2N5GSM4_9BACI</name>
<evidence type="ECO:0000259" key="1">
    <source>
        <dbReference type="Pfam" id="PF01208"/>
    </source>
</evidence>
<protein>
    <submittedName>
        <fullName evidence="2">Uroporphyrinogen-III decarboxylase</fullName>
    </submittedName>
</protein>
<evidence type="ECO:0000313" key="2">
    <source>
        <dbReference type="EMBL" id="PLR86768.1"/>
    </source>
</evidence>
<proteinExistence type="predicted"/>
<keyword evidence="5" id="KW-1185">Reference proteome</keyword>
<accession>A0A2N5GSM4</accession>
<dbReference type="GO" id="GO:0004853">
    <property type="term" value="F:uroporphyrinogen decarboxylase activity"/>
    <property type="evidence" value="ECO:0007669"/>
    <property type="project" value="InterPro"/>
</dbReference>
<dbReference type="GO" id="GO:0006779">
    <property type="term" value="P:porphyrin-containing compound biosynthetic process"/>
    <property type="evidence" value="ECO:0007669"/>
    <property type="project" value="InterPro"/>
</dbReference>